<dbReference type="PANTHER" id="PTHR10138:SF0">
    <property type="entry name" value="TRYPTOPHAN 2,3-DIOXYGENASE"/>
    <property type="match status" value="1"/>
</dbReference>
<dbReference type="HAMAP" id="MF_01972">
    <property type="entry name" value="T23O"/>
    <property type="match status" value="1"/>
</dbReference>
<keyword evidence="1" id="KW-0560">Oxidoreductase</keyword>
<evidence type="ECO:0000313" key="2">
    <source>
        <dbReference type="EMBL" id="MFD0888447.1"/>
    </source>
</evidence>
<dbReference type="InterPro" id="IPR037217">
    <property type="entry name" value="Trp/Indoleamine_2_3_dOase-like"/>
</dbReference>
<comment type="subunit">
    <text evidence="1">Homotetramer.</text>
</comment>
<keyword evidence="1" id="KW-0408">Iron</keyword>
<comment type="pathway">
    <text evidence="1">Amino-acid degradation; L-tryptophan degradation via kynurenine pathway; L-kynurenine from L-tryptophan: step 1/2.</text>
</comment>
<protein>
    <recommendedName>
        <fullName evidence="1">Tryptophan 2,3-dioxygenase</fullName>
        <shortName evidence="1">TDO</shortName>
        <ecNumber evidence="1">1.13.11.11</ecNumber>
    </recommendedName>
    <alternativeName>
        <fullName evidence="1">Tryptamin 2,3-dioxygenase</fullName>
    </alternativeName>
    <alternativeName>
        <fullName evidence="1">Tryptophan oxygenase</fullName>
        <shortName evidence="1">TO</shortName>
        <shortName evidence="1">TRPO</shortName>
    </alternativeName>
    <alternativeName>
        <fullName evidence="1">Tryptophan pyrrolase</fullName>
    </alternativeName>
    <alternativeName>
        <fullName evidence="1">Tryptophanase</fullName>
    </alternativeName>
</protein>
<name>A0ABW3DZF4_9ACTN</name>
<dbReference type="Proteomes" id="UP001597024">
    <property type="component" value="Unassembled WGS sequence"/>
</dbReference>
<proteinExistence type="inferred from homology"/>
<feature type="binding site" description="axial binding residue" evidence="1">
    <location>
        <position position="254"/>
    </location>
    <ligand>
        <name>heme</name>
        <dbReference type="ChEBI" id="CHEBI:30413"/>
    </ligand>
    <ligandPart>
        <name>Fe</name>
        <dbReference type="ChEBI" id="CHEBI:18248"/>
    </ligandPart>
</feature>
<dbReference type="Pfam" id="PF03301">
    <property type="entry name" value="Trp_dioxygenase"/>
    <property type="match status" value="2"/>
</dbReference>
<sequence length="296" mass="33172">MTTRRTRGSGAGRVGVMDKHGRAERAAANAGAPTLEFAARTPYDEYVGTEVLHDLQRTVTDAPEELAFLVTTQVMELYFGLLRAEWTLARKLLDEDDVTGATTVIVRSVRHFEALNAAWAALGWMTPAQFNSFRDELGEASGFQSAMYRHLEFLLGNKSESLIRPHRRDPKVHRELLEALRAPSLYDSALALLARRGFDIPVRHDLAAEYVPSPLVEAAWVRVYAEQGPGEELWALGEALTDLSERFSDWRYRHLMAVRRSMGAKPGSGGSSGLSWLERSLRREVFPELWSARTAM</sequence>
<evidence type="ECO:0000313" key="3">
    <source>
        <dbReference type="Proteomes" id="UP001597024"/>
    </source>
</evidence>
<comment type="cofactor">
    <cofactor evidence="1">
        <name>heme</name>
        <dbReference type="ChEBI" id="CHEBI:30413"/>
    </cofactor>
    <text evidence="1">Binds 1 heme group per subunit.</text>
</comment>
<comment type="similarity">
    <text evidence="1">Belongs to the tryptophan 2,3-dioxygenase family.</text>
</comment>
<dbReference type="SUPFAM" id="SSF140959">
    <property type="entry name" value="Indolic compounds 2,3-dioxygenase-like"/>
    <property type="match status" value="1"/>
</dbReference>
<comment type="function">
    <text evidence="1">Heme-dependent dioxygenase that catalyzes the oxidative cleavage of the L-tryptophan (L-Trp) pyrrole ring and converts L-tryptophan to N-formyl-L-kynurenine. Catalyzes the oxidative cleavage of the indole moiety.</text>
</comment>
<keyword evidence="1" id="KW-0223">Dioxygenase</keyword>
<dbReference type="EC" id="1.13.11.11" evidence="1"/>
<keyword evidence="1" id="KW-0349">Heme</keyword>
<comment type="caution">
    <text evidence="1">Lacks conserved residue(s) required for the propagation of feature annotation.</text>
</comment>
<gene>
    <name evidence="1" type="primary">kynA</name>
    <name evidence="2" type="ORF">ACFQ08_28265</name>
</gene>
<keyword evidence="3" id="KW-1185">Reference proteome</keyword>
<evidence type="ECO:0000256" key="1">
    <source>
        <dbReference type="HAMAP-Rule" id="MF_01972"/>
    </source>
</evidence>
<dbReference type="EMBL" id="JBHTHX010001337">
    <property type="protein sequence ID" value="MFD0888447.1"/>
    <property type="molecule type" value="Genomic_DNA"/>
</dbReference>
<accession>A0ABW3DZF4</accession>
<dbReference type="PANTHER" id="PTHR10138">
    <property type="entry name" value="TRYPTOPHAN 2,3-DIOXYGENASE"/>
    <property type="match status" value="1"/>
</dbReference>
<dbReference type="InterPro" id="IPR004981">
    <property type="entry name" value="Trp_2_3_dOase"/>
</dbReference>
<dbReference type="Gene3D" id="1.20.58.480">
    <property type="match status" value="1"/>
</dbReference>
<keyword evidence="1" id="KW-0823">Tryptophan catabolism</keyword>
<organism evidence="2 3">
    <name type="scientific">Streptosporangium algeriense</name>
    <dbReference type="NCBI Taxonomy" id="1682748"/>
    <lineage>
        <taxon>Bacteria</taxon>
        <taxon>Bacillati</taxon>
        <taxon>Actinomycetota</taxon>
        <taxon>Actinomycetes</taxon>
        <taxon>Streptosporangiales</taxon>
        <taxon>Streptosporangiaceae</taxon>
        <taxon>Streptosporangium</taxon>
    </lineage>
</organism>
<keyword evidence="1" id="KW-0479">Metal-binding</keyword>
<reference evidence="3" key="1">
    <citation type="journal article" date="2019" name="Int. J. Syst. Evol. Microbiol.">
        <title>The Global Catalogue of Microorganisms (GCM) 10K type strain sequencing project: providing services to taxonomists for standard genome sequencing and annotation.</title>
        <authorList>
            <consortium name="The Broad Institute Genomics Platform"/>
            <consortium name="The Broad Institute Genome Sequencing Center for Infectious Disease"/>
            <person name="Wu L."/>
            <person name="Ma J."/>
        </authorList>
    </citation>
    <scope>NUCLEOTIDE SEQUENCE [LARGE SCALE GENOMIC DNA]</scope>
    <source>
        <strain evidence="3">CCUG 62974</strain>
    </source>
</reference>
<feature type="binding site" evidence="1">
    <location>
        <position position="134"/>
    </location>
    <ligand>
        <name>substrate</name>
    </ligand>
</feature>
<comment type="caution">
    <text evidence="2">The sequence shown here is derived from an EMBL/GenBank/DDBJ whole genome shotgun (WGS) entry which is preliminary data.</text>
</comment>
<comment type="catalytic activity">
    <reaction evidence="1">
        <text>L-tryptophan + O2 = N-formyl-L-kynurenine</text>
        <dbReference type="Rhea" id="RHEA:24536"/>
        <dbReference type="ChEBI" id="CHEBI:15379"/>
        <dbReference type="ChEBI" id="CHEBI:57912"/>
        <dbReference type="ChEBI" id="CHEBI:58629"/>
        <dbReference type="EC" id="1.13.11.11"/>
    </reaction>
</comment>